<reference evidence="2" key="1">
    <citation type="journal article" date="2020" name="Cell">
        <title>Large-Scale Comparative Analyses of Tick Genomes Elucidate Their Genetic Diversity and Vector Capacities.</title>
        <authorList>
            <consortium name="Tick Genome and Microbiome Consortium (TIGMIC)"/>
            <person name="Jia N."/>
            <person name="Wang J."/>
            <person name="Shi W."/>
            <person name="Du L."/>
            <person name="Sun Y."/>
            <person name="Zhan W."/>
            <person name="Jiang J.F."/>
            <person name="Wang Q."/>
            <person name="Zhang B."/>
            <person name="Ji P."/>
            <person name="Bell-Sakyi L."/>
            <person name="Cui X.M."/>
            <person name="Yuan T.T."/>
            <person name="Jiang B.G."/>
            <person name="Yang W.F."/>
            <person name="Lam T.T."/>
            <person name="Chang Q.C."/>
            <person name="Ding S.J."/>
            <person name="Wang X.J."/>
            <person name="Zhu J.G."/>
            <person name="Ruan X.D."/>
            <person name="Zhao L."/>
            <person name="Wei J.T."/>
            <person name="Ye R.Z."/>
            <person name="Que T.C."/>
            <person name="Du C.H."/>
            <person name="Zhou Y.H."/>
            <person name="Cheng J.X."/>
            <person name="Dai P.F."/>
            <person name="Guo W.B."/>
            <person name="Han X.H."/>
            <person name="Huang E.J."/>
            <person name="Li L.F."/>
            <person name="Wei W."/>
            <person name="Gao Y.C."/>
            <person name="Liu J.Z."/>
            <person name="Shao H.Z."/>
            <person name="Wang X."/>
            <person name="Wang C.C."/>
            <person name="Yang T.C."/>
            <person name="Huo Q.B."/>
            <person name="Li W."/>
            <person name="Chen H.Y."/>
            <person name="Chen S.E."/>
            <person name="Zhou L.G."/>
            <person name="Ni X.B."/>
            <person name="Tian J.H."/>
            <person name="Sheng Y."/>
            <person name="Liu T."/>
            <person name="Pan Y.S."/>
            <person name="Xia L.Y."/>
            <person name="Li J."/>
            <person name="Zhao F."/>
            <person name="Cao W.C."/>
        </authorList>
    </citation>
    <scope>NUCLEOTIDE SEQUENCE</scope>
    <source>
        <strain evidence="2">Rsan-2018</strain>
    </source>
</reference>
<evidence type="ECO:0000313" key="2">
    <source>
        <dbReference type="EMBL" id="KAH7936302.1"/>
    </source>
</evidence>
<keyword evidence="3" id="KW-1185">Reference proteome</keyword>
<feature type="region of interest" description="Disordered" evidence="1">
    <location>
        <begin position="1"/>
        <end position="32"/>
    </location>
</feature>
<protein>
    <submittedName>
        <fullName evidence="2">Uncharacterized protein</fullName>
    </submittedName>
</protein>
<evidence type="ECO:0000256" key="1">
    <source>
        <dbReference type="SAM" id="MobiDB-lite"/>
    </source>
</evidence>
<evidence type="ECO:0000313" key="3">
    <source>
        <dbReference type="Proteomes" id="UP000821837"/>
    </source>
</evidence>
<proteinExistence type="predicted"/>
<gene>
    <name evidence="2" type="ORF">HPB52_021343</name>
</gene>
<accession>A0A9D4SNW8</accession>
<dbReference type="Proteomes" id="UP000821837">
    <property type="component" value="Unassembled WGS sequence"/>
</dbReference>
<name>A0A9D4SNW8_RHISA</name>
<comment type="caution">
    <text evidence="2">The sequence shown here is derived from an EMBL/GenBank/DDBJ whole genome shotgun (WGS) entry which is preliminary data.</text>
</comment>
<sequence>MYTPNARIPALDSRVSPSTRQGQDLVKDRVRSRNACPSSSACQCRCGGRRSHRVQDDLQIFGTTQWRRQRFRKALGGKDKGSTFGGEAAHN</sequence>
<dbReference type="EMBL" id="JABSTV010001255">
    <property type="protein sequence ID" value="KAH7936302.1"/>
    <property type="molecule type" value="Genomic_DNA"/>
</dbReference>
<reference evidence="2" key="2">
    <citation type="submission" date="2021-09" db="EMBL/GenBank/DDBJ databases">
        <authorList>
            <person name="Jia N."/>
            <person name="Wang J."/>
            <person name="Shi W."/>
            <person name="Du L."/>
            <person name="Sun Y."/>
            <person name="Zhan W."/>
            <person name="Jiang J."/>
            <person name="Wang Q."/>
            <person name="Zhang B."/>
            <person name="Ji P."/>
            <person name="Sakyi L.B."/>
            <person name="Cui X."/>
            <person name="Yuan T."/>
            <person name="Jiang B."/>
            <person name="Yang W."/>
            <person name="Lam T.T.-Y."/>
            <person name="Chang Q."/>
            <person name="Ding S."/>
            <person name="Wang X."/>
            <person name="Zhu J."/>
            <person name="Ruan X."/>
            <person name="Zhao L."/>
            <person name="Wei J."/>
            <person name="Que T."/>
            <person name="Du C."/>
            <person name="Cheng J."/>
            <person name="Dai P."/>
            <person name="Han X."/>
            <person name="Huang E."/>
            <person name="Gao Y."/>
            <person name="Liu J."/>
            <person name="Shao H."/>
            <person name="Ye R."/>
            <person name="Li L."/>
            <person name="Wei W."/>
            <person name="Wang X."/>
            <person name="Wang C."/>
            <person name="Huo Q."/>
            <person name="Li W."/>
            <person name="Guo W."/>
            <person name="Chen H."/>
            <person name="Chen S."/>
            <person name="Zhou L."/>
            <person name="Zhou L."/>
            <person name="Ni X."/>
            <person name="Tian J."/>
            <person name="Zhou Y."/>
            <person name="Sheng Y."/>
            <person name="Liu T."/>
            <person name="Pan Y."/>
            <person name="Xia L."/>
            <person name="Li J."/>
            <person name="Zhao F."/>
            <person name="Cao W."/>
        </authorList>
    </citation>
    <scope>NUCLEOTIDE SEQUENCE</scope>
    <source>
        <strain evidence="2">Rsan-2018</strain>
        <tissue evidence="2">Larvae</tissue>
    </source>
</reference>
<dbReference type="AlphaFoldDB" id="A0A9D4SNW8"/>
<organism evidence="2 3">
    <name type="scientific">Rhipicephalus sanguineus</name>
    <name type="common">Brown dog tick</name>
    <name type="synonym">Ixodes sanguineus</name>
    <dbReference type="NCBI Taxonomy" id="34632"/>
    <lineage>
        <taxon>Eukaryota</taxon>
        <taxon>Metazoa</taxon>
        <taxon>Ecdysozoa</taxon>
        <taxon>Arthropoda</taxon>
        <taxon>Chelicerata</taxon>
        <taxon>Arachnida</taxon>
        <taxon>Acari</taxon>
        <taxon>Parasitiformes</taxon>
        <taxon>Ixodida</taxon>
        <taxon>Ixodoidea</taxon>
        <taxon>Ixodidae</taxon>
        <taxon>Rhipicephalinae</taxon>
        <taxon>Rhipicephalus</taxon>
        <taxon>Rhipicephalus</taxon>
    </lineage>
</organism>